<dbReference type="Proteomes" id="UP001549920">
    <property type="component" value="Unassembled WGS sequence"/>
</dbReference>
<evidence type="ECO:0000256" key="1">
    <source>
        <dbReference type="ARBA" id="ARBA00022723"/>
    </source>
</evidence>
<reference evidence="5 6" key="1">
    <citation type="submission" date="2024-06" db="EMBL/GenBank/DDBJ databases">
        <title>A chromosome-level genome assembly of beet webworm, Loxostege sticticalis.</title>
        <authorList>
            <person name="Zhang Y."/>
        </authorList>
    </citation>
    <scope>NUCLEOTIDE SEQUENCE [LARGE SCALE GENOMIC DNA]</scope>
    <source>
        <strain evidence="5">AQ026</strain>
        <tissue evidence="5">Whole body</tissue>
    </source>
</reference>
<comment type="caution">
    <text evidence="5">The sequence shown here is derived from an EMBL/GenBank/DDBJ whole genome shotgun (WGS) entry which is preliminary data.</text>
</comment>
<keyword evidence="1" id="KW-0479">Metal-binding</keyword>
<evidence type="ECO:0000256" key="3">
    <source>
        <dbReference type="ARBA" id="ARBA00022833"/>
    </source>
</evidence>
<accession>A0ABR3IML8</accession>
<evidence type="ECO:0000259" key="4">
    <source>
        <dbReference type="Pfam" id="PF04500"/>
    </source>
</evidence>
<proteinExistence type="predicted"/>
<name>A0ABR3IML8_LOXSC</name>
<organism evidence="5 6">
    <name type="scientific">Loxostege sticticalis</name>
    <name type="common">Beet webworm moth</name>
    <dbReference type="NCBI Taxonomy" id="481309"/>
    <lineage>
        <taxon>Eukaryota</taxon>
        <taxon>Metazoa</taxon>
        <taxon>Ecdysozoa</taxon>
        <taxon>Arthropoda</taxon>
        <taxon>Hexapoda</taxon>
        <taxon>Insecta</taxon>
        <taxon>Pterygota</taxon>
        <taxon>Neoptera</taxon>
        <taxon>Endopterygota</taxon>
        <taxon>Lepidoptera</taxon>
        <taxon>Glossata</taxon>
        <taxon>Ditrysia</taxon>
        <taxon>Pyraloidea</taxon>
        <taxon>Crambidae</taxon>
        <taxon>Pyraustinae</taxon>
        <taxon>Loxostege</taxon>
    </lineage>
</organism>
<evidence type="ECO:0000313" key="6">
    <source>
        <dbReference type="Proteomes" id="UP001549920"/>
    </source>
</evidence>
<keyword evidence="2" id="KW-0863">Zinc-finger</keyword>
<evidence type="ECO:0000313" key="5">
    <source>
        <dbReference type="EMBL" id="KAL0902326.1"/>
    </source>
</evidence>
<gene>
    <name evidence="5" type="ORF">ABMA27_000222</name>
</gene>
<keyword evidence="6" id="KW-1185">Reference proteome</keyword>
<dbReference type="EMBL" id="JBEUOH010000001">
    <property type="protein sequence ID" value="KAL0902326.1"/>
    <property type="molecule type" value="Genomic_DNA"/>
</dbReference>
<evidence type="ECO:0000256" key="2">
    <source>
        <dbReference type="ARBA" id="ARBA00022771"/>
    </source>
</evidence>
<sequence length="213" mass="24832">MNSTHIYVYFNISADFTIIPSQRGGDLLIFNGYRYSKRRLNKNGHVVWRCGRRKICKASLITHQQALIKSEKHSCTSNEVIMKLKLEYRCIERAVKETTPIPSIYSEVVEEFNNAGYDLFEQMPLFDIMKKVLYRRRHQALQTNKTRFLRVQDVKVPGNFEKLVLADYCEDGCRILVFASPKVKKVLSNSNHVFLDGTFKCISPPFTNYTPYM</sequence>
<dbReference type="Pfam" id="PF04500">
    <property type="entry name" value="FLYWCH"/>
    <property type="match status" value="1"/>
</dbReference>
<feature type="domain" description="FLYWCH-type" evidence="4">
    <location>
        <begin position="19"/>
        <end position="70"/>
    </location>
</feature>
<dbReference type="InterPro" id="IPR007588">
    <property type="entry name" value="Znf_FLYWCH"/>
</dbReference>
<dbReference type="Gene3D" id="2.20.25.240">
    <property type="match status" value="1"/>
</dbReference>
<protein>
    <recommendedName>
        <fullName evidence="4">FLYWCH-type domain-containing protein</fullName>
    </recommendedName>
</protein>
<keyword evidence="3" id="KW-0862">Zinc</keyword>